<dbReference type="RefSeq" id="WP_068841005.1">
    <property type="nucleotide sequence ID" value="NZ_FRBT01000001.1"/>
</dbReference>
<evidence type="ECO:0000313" key="2">
    <source>
        <dbReference type="EMBL" id="SHL35774.1"/>
    </source>
</evidence>
<feature type="signal peptide" evidence="1">
    <location>
        <begin position="1"/>
        <end position="21"/>
    </location>
</feature>
<dbReference type="STRING" id="946677.SAMN05444484_1011212"/>
<proteinExistence type="predicted"/>
<dbReference type="AlphaFoldDB" id="A0A1M6ZZB2"/>
<reference evidence="3" key="1">
    <citation type="submission" date="2016-11" db="EMBL/GenBank/DDBJ databases">
        <authorList>
            <person name="Varghese N."/>
            <person name="Submissions S."/>
        </authorList>
    </citation>
    <scope>NUCLEOTIDE SEQUENCE [LARGE SCALE GENOMIC DNA]</scope>
    <source>
        <strain evidence="3">DSM 24724</strain>
    </source>
</reference>
<keyword evidence="3" id="KW-1185">Reference proteome</keyword>
<feature type="chain" id="PRO_5009923476" description="DUF2541 domain-containing protein" evidence="1">
    <location>
        <begin position="22"/>
        <end position="141"/>
    </location>
</feature>
<protein>
    <recommendedName>
        <fullName evidence="4">DUF2541 domain-containing protein</fullName>
    </recommendedName>
</protein>
<accession>A0A1M6ZZB2</accession>
<sequence>MKKIAMAMLLIITVASNTLQAQKVEVMTSTKEGWHKIGETTVNFKKDTDEILVIGENKFTELKFVVKETPIDIISLKLHFSEGNDQTVNVNSPIKANGESHKISLTGGERKLQKIIFVYKTLPNRQDDKAHVEIWGYKIKK</sequence>
<dbReference type="Proteomes" id="UP000184028">
    <property type="component" value="Unassembled WGS sequence"/>
</dbReference>
<dbReference type="EMBL" id="FRBT01000001">
    <property type="protein sequence ID" value="SHL35774.1"/>
    <property type="molecule type" value="Genomic_DNA"/>
</dbReference>
<organism evidence="2 3">
    <name type="scientific">Flavobacterium chilense</name>
    <dbReference type="NCBI Taxonomy" id="946677"/>
    <lineage>
        <taxon>Bacteria</taxon>
        <taxon>Pseudomonadati</taxon>
        <taxon>Bacteroidota</taxon>
        <taxon>Flavobacteriia</taxon>
        <taxon>Flavobacteriales</taxon>
        <taxon>Flavobacteriaceae</taxon>
        <taxon>Flavobacterium</taxon>
    </lineage>
</organism>
<gene>
    <name evidence="2" type="ORF">SAMN05444484_1011212</name>
</gene>
<dbReference type="OrthoDB" id="674046at2"/>
<evidence type="ECO:0000256" key="1">
    <source>
        <dbReference type="SAM" id="SignalP"/>
    </source>
</evidence>
<keyword evidence="1" id="KW-0732">Signal</keyword>
<evidence type="ECO:0000313" key="3">
    <source>
        <dbReference type="Proteomes" id="UP000184028"/>
    </source>
</evidence>
<evidence type="ECO:0008006" key="4">
    <source>
        <dbReference type="Google" id="ProtNLM"/>
    </source>
</evidence>
<name>A0A1M6ZZB2_9FLAO</name>